<dbReference type="GO" id="GO:0005524">
    <property type="term" value="F:ATP binding"/>
    <property type="evidence" value="ECO:0007669"/>
    <property type="project" value="UniProtKB-KW"/>
</dbReference>
<dbReference type="Pfam" id="PF00437">
    <property type="entry name" value="T2SSE"/>
    <property type="match status" value="1"/>
</dbReference>
<feature type="domain" description="Bacterial type II secretion system protein E" evidence="4">
    <location>
        <begin position="551"/>
        <end position="565"/>
    </location>
</feature>
<evidence type="ECO:0000256" key="3">
    <source>
        <dbReference type="ARBA" id="ARBA00022840"/>
    </source>
</evidence>
<dbReference type="RefSeq" id="WP_097110515.1">
    <property type="nucleotide sequence ID" value="NZ_OBEB01000002.1"/>
</dbReference>
<keyword evidence="6" id="KW-1185">Reference proteome</keyword>
<name>A0A285ILX0_9GAMM</name>
<dbReference type="InterPro" id="IPR007831">
    <property type="entry name" value="T2SS_GspE_N"/>
</dbReference>
<keyword evidence="2" id="KW-0547">Nucleotide-binding</keyword>
<gene>
    <name evidence="5" type="ORF">SAMN06297280_1220</name>
</gene>
<dbReference type="Pfam" id="PF05157">
    <property type="entry name" value="MshEN"/>
    <property type="match status" value="1"/>
</dbReference>
<dbReference type="EMBL" id="OBEB01000002">
    <property type="protein sequence ID" value="SNY49010.1"/>
    <property type="molecule type" value="Genomic_DNA"/>
</dbReference>
<dbReference type="InterPro" id="IPR037257">
    <property type="entry name" value="T2SS_E_N_sf"/>
</dbReference>
<dbReference type="SMART" id="SM00382">
    <property type="entry name" value="AAA"/>
    <property type="match status" value="1"/>
</dbReference>
<dbReference type="SUPFAM" id="SSF160246">
    <property type="entry name" value="EspE N-terminal domain-like"/>
    <property type="match status" value="1"/>
</dbReference>
<dbReference type="SUPFAM" id="SSF53335">
    <property type="entry name" value="S-adenosyl-L-methionine-dependent methyltransferases"/>
    <property type="match status" value="1"/>
</dbReference>
<proteinExistence type="inferred from homology"/>
<evidence type="ECO:0000256" key="2">
    <source>
        <dbReference type="ARBA" id="ARBA00022741"/>
    </source>
</evidence>
<sequence>MTSANSSVAEPIPRHLFVSTAQNVELVSGHSMPTQAAVQRIIQLLPQIEPQHNVIHIGAGSGYLSAVLSGLAAKVYAVERDASLISDARQRFATLGIQNIQLVLADANDSIAVSEPCQLILATCLLSHYEQLVPLLTENGLLVVIEDEKDHVSNFVLYQRQQATLVRQSKLGWIDFSRRLADMVIDLGYADDAMLAEARQEAKRNNELFAHALDRKIQQHSKGLYKAMAAERQLSFIDFDSLIKQVDSSLFNHFSHTFLERSRALPVTLKDNRMTVVTDNPDADLAELAVMNGNGKIHCALVTPEDFRRLWTQLEVSARAQQKSALASKAHPENTAADALPNPVNPYLVSLYEALLLEAVSEHASDIHLECYQDMPRVRLRIDGDLHDLSHFQISMSELAGLINVIKIRSELDIAERRLPQGGRSQVKQGKHWYDLRVQTQPSLHAEHVVIRLLKHTGRAMTMQDLGMSPRVASMYQRLLNNPAGLVLVVGPTGSGKSTTLYAGLQELADDGKRKVITVEDPIEYSIDKVQQTRVRADIGFDFPDAVRAFVRQDPDVILVGEIRDHPTALEAARASQTGHLVLSTLHCNDAVDAIQRLRDLNIHPNSIASELLAVIAQRLAKRICPDCRAAAEPDQTILAELFPDGVPGNFRCFAGAGCSRCHGRGTVGRIAVVEFLLMNADIRNAISRENTASELRWQALDAGMITMRDSALNLVIDGIIPLHELPKVLLQERMAPEHRGGVQQL</sequence>
<dbReference type="PROSITE" id="PS00662">
    <property type="entry name" value="T2SP_E"/>
    <property type="match status" value="1"/>
</dbReference>
<reference evidence="6" key="1">
    <citation type="submission" date="2017-09" db="EMBL/GenBank/DDBJ databases">
        <authorList>
            <person name="Varghese N."/>
            <person name="Submissions S."/>
        </authorList>
    </citation>
    <scope>NUCLEOTIDE SEQUENCE [LARGE SCALE GENOMIC DNA]</scope>
    <source>
        <strain evidence="6">CGMCC 1.12461</strain>
    </source>
</reference>
<comment type="similarity">
    <text evidence="1">Belongs to the GSP E family.</text>
</comment>
<dbReference type="Pfam" id="PF01135">
    <property type="entry name" value="PCMT"/>
    <property type="match status" value="1"/>
</dbReference>
<dbReference type="CDD" id="cd01129">
    <property type="entry name" value="PulE-GspE-like"/>
    <property type="match status" value="1"/>
</dbReference>
<evidence type="ECO:0000259" key="4">
    <source>
        <dbReference type="PROSITE" id="PS00662"/>
    </source>
</evidence>
<dbReference type="InterPro" id="IPR001482">
    <property type="entry name" value="T2SS/T4SS_dom"/>
</dbReference>
<organism evidence="5 6">
    <name type="scientific">Arsukibacterium tuosuense</name>
    <dbReference type="NCBI Taxonomy" id="1323745"/>
    <lineage>
        <taxon>Bacteria</taxon>
        <taxon>Pseudomonadati</taxon>
        <taxon>Pseudomonadota</taxon>
        <taxon>Gammaproteobacteria</taxon>
        <taxon>Chromatiales</taxon>
        <taxon>Chromatiaceae</taxon>
        <taxon>Arsukibacterium</taxon>
    </lineage>
</organism>
<dbReference type="SUPFAM" id="SSF52540">
    <property type="entry name" value="P-loop containing nucleoside triphosphate hydrolases"/>
    <property type="match status" value="1"/>
</dbReference>
<dbReference type="InterPro" id="IPR029063">
    <property type="entry name" value="SAM-dependent_MTases_sf"/>
</dbReference>
<dbReference type="Proteomes" id="UP000219353">
    <property type="component" value="Unassembled WGS sequence"/>
</dbReference>
<dbReference type="PANTHER" id="PTHR30258:SF2">
    <property type="entry name" value="COMG OPERON PROTEIN 1"/>
    <property type="match status" value="1"/>
</dbReference>
<dbReference type="AlphaFoldDB" id="A0A285ILX0"/>
<keyword evidence="3" id="KW-0067">ATP-binding</keyword>
<evidence type="ECO:0000256" key="1">
    <source>
        <dbReference type="ARBA" id="ARBA00006611"/>
    </source>
</evidence>
<dbReference type="CDD" id="cd02440">
    <property type="entry name" value="AdoMet_MTases"/>
    <property type="match status" value="1"/>
</dbReference>
<accession>A0A285ILX0</accession>
<protein>
    <submittedName>
        <fullName evidence="5">Type IV pilus assembly protein PilB</fullName>
    </submittedName>
</protein>
<dbReference type="GO" id="GO:0016887">
    <property type="term" value="F:ATP hydrolysis activity"/>
    <property type="evidence" value="ECO:0007669"/>
    <property type="project" value="TreeGrafter"/>
</dbReference>
<evidence type="ECO:0000313" key="5">
    <source>
        <dbReference type="EMBL" id="SNY49010.1"/>
    </source>
</evidence>
<dbReference type="InterPro" id="IPR027417">
    <property type="entry name" value="P-loop_NTPase"/>
</dbReference>
<dbReference type="GO" id="GO:0005886">
    <property type="term" value="C:plasma membrane"/>
    <property type="evidence" value="ECO:0007669"/>
    <property type="project" value="TreeGrafter"/>
</dbReference>
<dbReference type="Gene3D" id="3.40.50.150">
    <property type="entry name" value="Vaccinia Virus protein VP39"/>
    <property type="match status" value="1"/>
</dbReference>
<evidence type="ECO:0000313" key="6">
    <source>
        <dbReference type="Proteomes" id="UP000219353"/>
    </source>
</evidence>
<dbReference type="PANTHER" id="PTHR30258">
    <property type="entry name" value="TYPE II SECRETION SYSTEM PROTEIN GSPE-RELATED"/>
    <property type="match status" value="1"/>
</dbReference>
<dbReference type="OrthoDB" id="9804785at2"/>
<dbReference type="InterPro" id="IPR003593">
    <property type="entry name" value="AAA+_ATPase"/>
</dbReference>
<dbReference type="Gene3D" id="3.40.50.300">
    <property type="entry name" value="P-loop containing nucleotide triphosphate hydrolases"/>
    <property type="match status" value="1"/>
</dbReference>
<dbReference type="Gene3D" id="3.30.450.90">
    <property type="match status" value="1"/>
</dbReference>